<feature type="signal peptide" evidence="1">
    <location>
        <begin position="1"/>
        <end position="21"/>
    </location>
</feature>
<dbReference type="EMBL" id="LGSR01000006">
    <property type="protein sequence ID" value="KOS22460.1"/>
    <property type="molecule type" value="Genomic_DNA"/>
</dbReference>
<dbReference type="AlphaFoldDB" id="A0A0M8N8Z1"/>
<keyword evidence="1" id="KW-0732">Signal</keyword>
<dbReference type="OrthoDB" id="4093325at2759"/>
<evidence type="ECO:0008006" key="4">
    <source>
        <dbReference type="Google" id="ProtNLM"/>
    </source>
</evidence>
<organism evidence="2 3">
    <name type="scientific">Escovopsis weberi</name>
    <dbReference type="NCBI Taxonomy" id="150374"/>
    <lineage>
        <taxon>Eukaryota</taxon>
        <taxon>Fungi</taxon>
        <taxon>Dikarya</taxon>
        <taxon>Ascomycota</taxon>
        <taxon>Pezizomycotina</taxon>
        <taxon>Sordariomycetes</taxon>
        <taxon>Hypocreomycetidae</taxon>
        <taxon>Hypocreales</taxon>
        <taxon>Hypocreaceae</taxon>
        <taxon>Escovopsis</taxon>
    </lineage>
</organism>
<accession>A0A0M8N8Z1</accession>
<evidence type="ECO:0000313" key="2">
    <source>
        <dbReference type="EMBL" id="KOS22460.1"/>
    </source>
</evidence>
<evidence type="ECO:0000256" key="1">
    <source>
        <dbReference type="SAM" id="SignalP"/>
    </source>
</evidence>
<dbReference type="Proteomes" id="UP000053831">
    <property type="component" value="Unassembled WGS sequence"/>
</dbReference>
<feature type="chain" id="PRO_5005819015" description="Cell wall protein phiA" evidence="1">
    <location>
        <begin position="22"/>
        <end position="179"/>
    </location>
</feature>
<reference evidence="2 3" key="1">
    <citation type="submission" date="2015-07" db="EMBL/GenBank/DDBJ databases">
        <title>The genome of the fungus Escovopsis weberi, a specialized disease agent of ant agriculture.</title>
        <authorList>
            <person name="de Man T.J."/>
            <person name="Stajich J.E."/>
            <person name="Kubicek C.P."/>
            <person name="Chenthamara K."/>
            <person name="Atanasova L."/>
            <person name="Druzhinina I.S."/>
            <person name="Birnbaum S."/>
            <person name="Barribeau S.M."/>
            <person name="Teiling C."/>
            <person name="Suen G."/>
            <person name="Currie C."/>
            <person name="Gerardo N.M."/>
        </authorList>
    </citation>
    <scope>NUCLEOTIDE SEQUENCE [LARGE SCALE GENOMIC DNA]</scope>
</reference>
<name>A0A0M8N8Z1_ESCWE</name>
<sequence>MKFSLSAVASVGAILIATAAAQITPPFYLQAFRAGIPFPRDRVSASFSNLWVDRFGSQNATCEGPDRGYANFYLEGERLHLLSPPGVTQLVFTDRSGFGRGQIGYLTNPTEIPPRFEVDGWHFDANRDLHFRGQNLIACEGGPSGGWNLRLDVGIIEPGCIGVRVHSTDEPVPIVCIYH</sequence>
<evidence type="ECO:0000313" key="3">
    <source>
        <dbReference type="Proteomes" id="UP000053831"/>
    </source>
</evidence>
<proteinExistence type="predicted"/>
<gene>
    <name evidence="2" type="ORF">ESCO_002313</name>
</gene>
<protein>
    <recommendedName>
        <fullName evidence="4">Cell wall protein phiA</fullName>
    </recommendedName>
</protein>
<keyword evidence="3" id="KW-1185">Reference proteome</keyword>
<comment type="caution">
    <text evidence="2">The sequence shown here is derived from an EMBL/GenBank/DDBJ whole genome shotgun (WGS) entry which is preliminary data.</text>
</comment>